<protein>
    <submittedName>
        <fullName evidence="1">Uncharacterized protein</fullName>
    </submittedName>
</protein>
<name>A0A6G0TWP8_APHGL</name>
<evidence type="ECO:0000313" key="1">
    <source>
        <dbReference type="EMBL" id="KAE9539726.1"/>
    </source>
</evidence>
<dbReference type="EMBL" id="VYZN01000014">
    <property type="protein sequence ID" value="KAE9539726.1"/>
    <property type="molecule type" value="Genomic_DNA"/>
</dbReference>
<sequence length="263" mass="30643">MSSESIILFICIPVSCNQSSMSLLFNYNNFEFIHVQHVFDFMHFQQLCRVTSSPDAEQNLKENYLQSKTSEFFLNVIKESFTVIVTYGVTVEVKLIFKFFLKCRYSYLHFFVHTHIVKTFQCNIWPFDQVKTNETFFNVVTEKWFGIYIYQLLLSIILTICVSKTDSSYKLYIKFTKYFGSALKLYILHAIRTVRYNTSCGVLVNTGSDNSVKSNDEHSNRSIANKWSLTYGNLTTLSTPVVALFRLHSTIAEDSYNQINYKT</sequence>
<accession>A0A6G0TWP8</accession>
<evidence type="ECO:0000313" key="2">
    <source>
        <dbReference type="Proteomes" id="UP000475862"/>
    </source>
</evidence>
<dbReference type="Proteomes" id="UP000475862">
    <property type="component" value="Unassembled WGS sequence"/>
</dbReference>
<dbReference type="AlphaFoldDB" id="A0A6G0TWP8"/>
<keyword evidence="2" id="KW-1185">Reference proteome</keyword>
<comment type="caution">
    <text evidence="1">The sequence shown here is derived from an EMBL/GenBank/DDBJ whole genome shotgun (WGS) entry which is preliminary data.</text>
</comment>
<proteinExistence type="predicted"/>
<gene>
    <name evidence="1" type="ORF">AGLY_004978</name>
</gene>
<reference evidence="1 2" key="1">
    <citation type="submission" date="2019-08" db="EMBL/GenBank/DDBJ databases">
        <title>The genome of the soybean aphid Biotype 1, its phylome, world population structure and adaptation to the North American continent.</title>
        <authorList>
            <person name="Giordano R."/>
            <person name="Donthu R.K."/>
            <person name="Hernandez A.G."/>
            <person name="Wright C.L."/>
            <person name="Zimin A.V."/>
        </authorList>
    </citation>
    <scope>NUCLEOTIDE SEQUENCE [LARGE SCALE GENOMIC DNA]</scope>
    <source>
        <tissue evidence="1">Whole aphids</tissue>
    </source>
</reference>
<organism evidence="1 2">
    <name type="scientific">Aphis glycines</name>
    <name type="common">Soybean aphid</name>
    <dbReference type="NCBI Taxonomy" id="307491"/>
    <lineage>
        <taxon>Eukaryota</taxon>
        <taxon>Metazoa</taxon>
        <taxon>Ecdysozoa</taxon>
        <taxon>Arthropoda</taxon>
        <taxon>Hexapoda</taxon>
        <taxon>Insecta</taxon>
        <taxon>Pterygota</taxon>
        <taxon>Neoptera</taxon>
        <taxon>Paraneoptera</taxon>
        <taxon>Hemiptera</taxon>
        <taxon>Sternorrhyncha</taxon>
        <taxon>Aphidomorpha</taxon>
        <taxon>Aphidoidea</taxon>
        <taxon>Aphididae</taxon>
        <taxon>Aphidini</taxon>
        <taxon>Aphis</taxon>
        <taxon>Aphis</taxon>
    </lineage>
</organism>